<feature type="transmembrane region" description="Helical" evidence="7">
    <location>
        <begin position="448"/>
        <end position="471"/>
    </location>
</feature>
<organism evidence="9 10">
    <name type="scientific">Spiroplasma apis B31</name>
    <dbReference type="NCBI Taxonomy" id="1276258"/>
    <lineage>
        <taxon>Bacteria</taxon>
        <taxon>Bacillati</taxon>
        <taxon>Mycoplasmatota</taxon>
        <taxon>Mollicutes</taxon>
        <taxon>Entomoplasmatales</taxon>
        <taxon>Spiroplasmataceae</taxon>
        <taxon>Spiroplasma</taxon>
    </lineage>
</organism>
<sequence>MKRQKLFFKNTFKNLIKNQLQLIMVILLIFLSVFVFTSTNSTVNRLKNSNAQFSLKSNLHDAIVDLDNIGYKYTEDDAFREISNEEVRNEAIFSYLKNSLEKRGLSFDFDRVESRKITLNNEKTLKIIGLDTARSVDKFVVTEGMKLDTWKSYEKSLYDLTTRWVYLSESFAQSNNIKINDIVRFDEDSFGSSILVKDSKTKKVNIDDYKNQDINEWIKNSDYFNMNWFQVVGFGSSADFATPIIDNTSPLPNAKNEGLAYVNPKAFGWNKSYAVNIFNERVIKKLSEVIPDINNFKINYSSTELQSKETIKVVSKQDKETYYSIKFNNQETSVNDLSKILNSYLTDRVESKSVGLDSYFSSSLQNSNKIVYSLNDKDYSMHWRTSMFGEILKYFSLVMYTTAAAIILIGIVILVIMLKNEIEKSFSQNGVLISLGYTPRSLIISNCLYPFFISLIGGILGYFIGLPFQVLVKNIFSNYFTIQFAGIDPSIVGLAALVFGLFFLLLSITLLTYWIILSKYSTLQMINYENISTTNKFKIKLKKFLTKSKKFDSRFKGAILSSSISKFVSIISVMLIASFLVTIGVVSPSILNNYLKSSYIDNKYDNKVEYYSPSYNIPTSFYKTYNPGSESVLPTDDSEKLYNMYLNNTISADVYSPKEDVGTLTDLLYKNLNKKFLTNQDLKLEVPDGVDKNTAYTSVISGVWNDYSYFGLNNFIEKKQLFEFIKNSVSLKEHLDELEKLRLFYINYRKTIGLNYIKDMYYDKDSGVIRPNGEQAKKDLITEDDLNDDLQELKNANPDFTPILSKGKIQGDKDLELSFYNVLEKEGYSVVGKRVITIYNWIKAFFINNLQQGFLQGIYVSSPQQVRKIMNDSLSDDSKEFNVGFNVIPYNDKTDDLGVYLNAAINNTNFKIYGIEQSNKTQNLINESKKNLSSSFENLNDIVINETLAKQLNIKVGDNIDVDHIIESLNNSKGPIKLDSWDTTQMNAQNSGYTNQQELYSRSLIDQKEKGWKNKSISEETNEFIYNTNLDPSQQSLIKPTVMSQKVSEGKVFKSNETINTTYKVVGISRQYGNPKAWIQNEQAKKIAKFDETKAVLFQIFLEEWREPKNTPKEMEDFKKNINKWKLTTNNEGNTLKNYQDKFKDFLESDIANLDKILKLFENEYPLFNYKTSQDTSFSDISKGLTSSQKFGDFSSYGLNGGETSNGSMNAYKTGAINDALKIDLAENIANRIAQNIKFVIYVIIAIALILCLIIIMLIVNLVIVKNQRIIAVMKVLGYKNRYLLKLFIGMYIPLVIITSIIGYGIGIAVCAAIISNLYQSSIVLPFFAFTWWYPILTLTIVGVIYTLSSTISWNILKRIRLLLAIQE</sequence>
<dbReference type="PANTHER" id="PTHR30572">
    <property type="entry name" value="MEMBRANE COMPONENT OF TRANSPORTER-RELATED"/>
    <property type="match status" value="1"/>
</dbReference>
<dbReference type="STRING" id="1276258.SAPIS_v1c02620"/>
<dbReference type="PATRIC" id="fig|1276258.3.peg.257"/>
<evidence type="ECO:0000256" key="1">
    <source>
        <dbReference type="ARBA" id="ARBA00004651"/>
    </source>
</evidence>
<feature type="transmembrane region" description="Helical" evidence="7">
    <location>
        <begin position="491"/>
        <end position="516"/>
    </location>
</feature>
<feature type="transmembrane region" description="Helical" evidence="7">
    <location>
        <begin position="564"/>
        <end position="586"/>
    </location>
</feature>
<keyword evidence="10" id="KW-1185">Reference proteome</keyword>
<keyword evidence="3 7" id="KW-0812">Transmembrane</keyword>
<reference evidence="9 10" key="1">
    <citation type="journal article" date="2014" name="Genome Announc.">
        <title>Complete Genome Sequence of Spiroplasma apis B31T (ATCC 33834), a Bacterium Associated with May Disease of Honeybees (Apis mellifera).</title>
        <authorList>
            <person name="Ku C."/>
            <person name="Lo W.S."/>
            <person name="Chen L.L."/>
            <person name="Kuo C.H."/>
        </authorList>
    </citation>
    <scope>NUCLEOTIDE SEQUENCE [LARGE SCALE GENOMIC DNA]</scope>
    <source>
        <strain evidence="9">B31</strain>
    </source>
</reference>
<dbReference type="GO" id="GO:0005886">
    <property type="term" value="C:plasma membrane"/>
    <property type="evidence" value="ECO:0007669"/>
    <property type="project" value="UniProtKB-SubCell"/>
</dbReference>
<dbReference type="Pfam" id="PF02687">
    <property type="entry name" value="FtsX"/>
    <property type="match status" value="2"/>
</dbReference>
<feature type="domain" description="ABC3 transporter permease C-terminal" evidence="8">
    <location>
        <begin position="1243"/>
        <end position="1359"/>
    </location>
</feature>
<feature type="transmembrane region" description="Helical" evidence="7">
    <location>
        <begin position="1327"/>
        <end position="1349"/>
    </location>
</feature>
<name>V5RI29_SPIAP</name>
<feature type="transmembrane region" description="Helical" evidence="7">
    <location>
        <begin position="20"/>
        <end position="39"/>
    </location>
</feature>
<feature type="domain" description="ABC3 transporter permease C-terminal" evidence="8">
    <location>
        <begin position="403"/>
        <end position="523"/>
    </location>
</feature>
<dbReference type="InterPro" id="IPR003838">
    <property type="entry name" value="ABC3_permease_C"/>
</dbReference>
<dbReference type="eggNOG" id="COG0577">
    <property type="taxonomic scope" value="Bacteria"/>
</dbReference>
<proteinExistence type="inferred from homology"/>
<evidence type="ECO:0000256" key="2">
    <source>
        <dbReference type="ARBA" id="ARBA00022475"/>
    </source>
</evidence>
<accession>V5RI29</accession>
<dbReference type="GO" id="GO:0022857">
    <property type="term" value="F:transmembrane transporter activity"/>
    <property type="evidence" value="ECO:0007669"/>
    <property type="project" value="TreeGrafter"/>
</dbReference>
<dbReference type="RefSeq" id="WP_023789042.1">
    <property type="nucleotide sequence ID" value="NC_022998.1"/>
</dbReference>
<evidence type="ECO:0000256" key="7">
    <source>
        <dbReference type="SAM" id="Phobius"/>
    </source>
</evidence>
<keyword evidence="4 7" id="KW-1133">Transmembrane helix</keyword>
<evidence type="ECO:0000313" key="10">
    <source>
        <dbReference type="Proteomes" id="UP000018550"/>
    </source>
</evidence>
<feature type="transmembrane region" description="Helical" evidence="7">
    <location>
        <begin position="1284"/>
        <end position="1315"/>
    </location>
</feature>
<comment type="similarity">
    <text evidence="6">Belongs to the ABC-4 integral membrane protein family.</text>
</comment>
<evidence type="ECO:0000256" key="4">
    <source>
        <dbReference type="ARBA" id="ARBA00022989"/>
    </source>
</evidence>
<feature type="transmembrane region" description="Helical" evidence="7">
    <location>
        <begin position="394"/>
        <end position="418"/>
    </location>
</feature>
<dbReference type="EMBL" id="CP006682">
    <property type="protein sequence ID" value="AHB36108.1"/>
    <property type="molecule type" value="Genomic_DNA"/>
</dbReference>
<evidence type="ECO:0000256" key="5">
    <source>
        <dbReference type="ARBA" id="ARBA00023136"/>
    </source>
</evidence>
<dbReference type="KEGG" id="sapi:SAPIS_v1c02620"/>
<evidence type="ECO:0000259" key="8">
    <source>
        <dbReference type="Pfam" id="PF02687"/>
    </source>
</evidence>
<protein>
    <submittedName>
        <fullName evidence="9">ABC transporter permease</fullName>
    </submittedName>
</protein>
<feature type="transmembrane region" description="Helical" evidence="7">
    <location>
        <begin position="1239"/>
        <end position="1264"/>
    </location>
</feature>
<dbReference type="PANTHER" id="PTHR30572:SF4">
    <property type="entry name" value="ABC TRANSPORTER PERMEASE YTRF"/>
    <property type="match status" value="1"/>
</dbReference>
<evidence type="ECO:0000256" key="3">
    <source>
        <dbReference type="ARBA" id="ARBA00022692"/>
    </source>
</evidence>
<keyword evidence="5 7" id="KW-0472">Membrane</keyword>
<dbReference type="OrthoDB" id="393409at2"/>
<evidence type="ECO:0000313" key="9">
    <source>
        <dbReference type="EMBL" id="AHB36108.1"/>
    </source>
</evidence>
<dbReference type="Proteomes" id="UP000018550">
    <property type="component" value="Chromosome"/>
</dbReference>
<comment type="subcellular location">
    <subcellularLocation>
        <location evidence="1">Cell membrane</location>
        <topology evidence="1">Multi-pass membrane protein</topology>
    </subcellularLocation>
</comment>
<dbReference type="HOGENOM" id="CLU_255567_0_0_14"/>
<gene>
    <name evidence="9" type="ORF">SAPIS_v1c02620</name>
</gene>
<evidence type="ECO:0000256" key="6">
    <source>
        <dbReference type="ARBA" id="ARBA00038076"/>
    </source>
</evidence>
<keyword evidence="2" id="KW-1003">Cell membrane</keyword>
<dbReference type="InterPro" id="IPR050250">
    <property type="entry name" value="Macrolide_Exporter_MacB"/>
</dbReference>